<keyword evidence="2" id="KW-0472">Membrane</keyword>
<evidence type="ECO:0000256" key="2">
    <source>
        <dbReference type="SAM" id="Phobius"/>
    </source>
</evidence>
<keyword evidence="2" id="KW-0812">Transmembrane</keyword>
<evidence type="ECO:0008006" key="5">
    <source>
        <dbReference type="Google" id="ProtNLM"/>
    </source>
</evidence>
<feature type="compositionally biased region" description="Basic and acidic residues" evidence="1">
    <location>
        <begin position="37"/>
        <end position="47"/>
    </location>
</feature>
<keyword evidence="2" id="KW-1133">Transmembrane helix</keyword>
<evidence type="ECO:0000313" key="4">
    <source>
        <dbReference type="Proteomes" id="UP000623129"/>
    </source>
</evidence>
<dbReference type="AlphaFoldDB" id="A0A833RC78"/>
<sequence>MNGNGWGEGRWNTFPSGGGAPSVAASDGTPSDGGFDDVFHPSRHEGLLENGQTLTQTKDPFVFEQEPQSNEEKKVDGETKHDETADHLDFEVQEKTLEVNELKSHYIDEKAVVRSPVTDSVSQIWSSGMEVIKSKIASKGIGFWTMTTLFGLVGILSYMRKRDRRERELLMILLHEKDQRINQLIQQIALIHEIKSIVKEVAVRKI</sequence>
<evidence type="ECO:0000256" key="1">
    <source>
        <dbReference type="SAM" id="MobiDB-lite"/>
    </source>
</evidence>
<feature type="transmembrane region" description="Helical" evidence="2">
    <location>
        <begin position="141"/>
        <end position="159"/>
    </location>
</feature>
<dbReference type="Proteomes" id="UP000623129">
    <property type="component" value="Unassembled WGS sequence"/>
</dbReference>
<proteinExistence type="predicted"/>
<comment type="caution">
    <text evidence="3">The sequence shown here is derived from an EMBL/GenBank/DDBJ whole genome shotgun (WGS) entry which is preliminary data.</text>
</comment>
<evidence type="ECO:0000313" key="3">
    <source>
        <dbReference type="EMBL" id="KAF3332543.1"/>
    </source>
</evidence>
<dbReference type="PANTHER" id="PTHR37206:SF4">
    <property type="entry name" value="TRANSMEMBRANE PROTEIN"/>
    <property type="match status" value="1"/>
</dbReference>
<organism evidence="3 4">
    <name type="scientific">Carex littledalei</name>
    <dbReference type="NCBI Taxonomy" id="544730"/>
    <lineage>
        <taxon>Eukaryota</taxon>
        <taxon>Viridiplantae</taxon>
        <taxon>Streptophyta</taxon>
        <taxon>Embryophyta</taxon>
        <taxon>Tracheophyta</taxon>
        <taxon>Spermatophyta</taxon>
        <taxon>Magnoliopsida</taxon>
        <taxon>Liliopsida</taxon>
        <taxon>Poales</taxon>
        <taxon>Cyperaceae</taxon>
        <taxon>Cyperoideae</taxon>
        <taxon>Cariceae</taxon>
        <taxon>Carex</taxon>
        <taxon>Carex subgen. Euthyceras</taxon>
    </lineage>
</organism>
<gene>
    <name evidence="3" type="ORF">FCM35_KLT02120</name>
</gene>
<protein>
    <recommendedName>
        <fullName evidence="5">Transmembrane protein</fullName>
    </recommendedName>
</protein>
<dbReference type="OrthoDB" id="734536at2759"/>
<dbReference type="PANTHER" id="PTHR37206">
    <property type="entry name" value="TRANSMEMBRANE PROTEIN"/>
    <property type="match status" value="1"/>
</dbReference>
<feature type="compositionally biased region" description="Basic and acidic residues" evidence="1">
    <location>
        <begin position="70"/>
        <end position="85"/>
    </location>
</feature>
<name>A0A833RC78_9POAL</name>
<feature type="region of interest" description="Disordered" evidence="1">
    <location>
        <begin position="1"/>
        <end position="85"/>
    </location>
</feature>
<reference evidence="3" key="1">
    <citation type="submission" date="2020-01" db="EMBL/GenBank/DDBJ databases">
        <title>Genome sequence of Kobresia littledalei, the first chromosome-level genome in the family Cyperaceae.</title>
        <authorList>
            <person name="Qu G."/>
        </authorList>
    </citation>
    <scope>NUCLEOTIDE SEQUENCE</scope>
    <source>
        <strain evidence="3">C.B.Clarke</strain>
        <tissue evidence="3">Leaf</tissue>
    </source>
</reference>
<dbReference type="EMBL" id="SWLB01000011">
    <property type="protein sequence ID" value="KAF3332543.1"/>
    <property type="molecule type" value="Genomic_DNA"/>
</dbReference>
<keyword evidence="4" id="KW-1185">Reference proteome</keyword>
<accession>A0A833RC78</accession>